<dbReference type="Proteomes" id="UP001562178">
    <property type="component" value="Unassembled WGS sequence"/>
</dbReference>
<dbReference type="SUPFAM" id="SSF52540">
    <property type="entry name" value="P-loop containing nucleoside triphosphate hydrolases"/>
    <property type="match status" value="1"/>
</dbReference>
<keyword evidence="2" id="KW-0813">Transport</keyword>
<evidence type="ECO:0000256" key="5">
    <source>
        <dbReference type="ARBA" id="ARBA00022840"/>
    </source>
</evidence>
<dbReference type="EMBL" id="JBGBDC010000003">
    <property type="protein sequence ID" value="MEY2251238.1"/>
    <property type="molecule type" value="Genomic_DNA"/>
</dbReference>
<protein>
    <submittedName>
        <fullName evidence="7">ABC transporter ATP-binding protein</fullName>
    </submittedName>
</protein>
<comment type="similarity">
    <text evidence="1">Belongs to the ABC transporter superfamily.</text>
</comment>
<dbReference type="NCBIfam" id="TIGR01727">
    <property type="entry name" value="oligo_HPY"/>
    <property type="match status" value="1"/>
</dbReference>
<keyword evidence="5 7" id="KW-0067">ATP-binding</keyword>
<keyword evidence="3" id="KW-0472">Membrane</keyword>
<dbReference type="InterPro" id="IPR003439">
    <property type="entry name" value="ABC_transporter-like_ATP-bd"/>
</dbReference>
<evidence type="ECO:0000259" key="6">
    <source>
        <dbReference type="PROSITE" id="PS50893"/>
    </source>
</evidence>
<evidence type="ECO:0000313" key="7">
    <source>
        <dbReference type="EMBL" id="MEY2251238.1"/>
    </source>
</evidence>
<dbReference type="InterPro" id="IPR003593">
    <property type="entry name" value="AAA+_ATPase"/>
</dbReference>
<name>A0ABV4B1M9_9BURK</name>
<accession>A0ABV4B1M9</accession>
<dbReference type="Pfam" id="PF08352">
    <property type="entry name" value="oligo_HPY"/>
    <property type="match status" value="1"/>
</dbReference>
<evidence type="ECO:0000256" key="1">
    <source>
        <dbReference type="ARBA" id="ARBA00005417"/>
    </source>
</evidence>
<dbReference type="CDD" id="cd03257">
    <property type="entry name" value="ABC_NikE_OppD_transporters"/>
    <property type="match status" value="1"/>
</dbReference>
<evidence type="ECO:0000313" key="8">
    <source>
        <dbReference type="Proteomes" id="UP001562178"/>
    </source>
</evidence>
<dbReference type="InterPro" id="IPR050319">
    <property type="entry name" value="ABC_transp_ATP-bind"/>
</dbReference>
<dbReference type="PANTHER" id="PTHR43776:SF7">
    <property type="entry name" value="D,D-DIPEPTIDE TRANSPORT ATP-BINDING PROTEIN DDPF-RELATED"/>
    <property type="match status" value="1"/>
</dbReference>
<dbReference type="GO" id="GO:0005524">
    <property type="term" value="F:ATP binding"/>
    <property type="evidence" value="ECO:0007669"/>
    <property type="project" value="UniProtKB-KW"/>
</dbReference>
<evidence type="ECO:0000256" key="4">
    <source>
        <dbReference type="ARBA" id="ARBA00022741"/>
    </source>
</evidence>
<sequence length="330" mass="36197">MSLLTVSDLQTHFKLPKGVLRAVDGVSFSIAKGETVGLVGESGCGKSTLGRSLLRLETPTAGQVALDGEDILPLQGARLRSLRKRMQMIFQDPFASLNPRHSIGSILETPLQVHGLGDRAQRRRQVERLLDRVGLPRSALGRYPHEFSGGQRQRLGIARALMLQPDLVVCDEPVSALDLSIQAQILNLLVEMKREFGLSYLFISHDLSVVQYFADRVLVMYLGRIVESADRRSLWSAPRHPYTQALLDAVPDPSRHRQAAPLGGDLPSPQNLPSGCRFHPRCPRATALCTTQEPLLSDSGKGHLVACHHPQAPQAPQTADTQTSVISFVH</sequence>
<comment type="caution">
    <text evidence="7">The sequence shown here is derived from an EMBL/GenBank/DDBJ whole genome shotgun (WGS) entry which is preliminary data.</text>
</comment>
<dbReference type="RefSeq" id="WP_369459750.1">
    <property type="nucleotide sequence ID" value="NZ_JBGBDC010000003.1"/>
</dbReference>
<keyword evidence="4" id="KW-0547">Nucleotide-binding</keyword>
<feature type="domain" description="ABC transporter" evidence="6">
    <location>
        <begin position="4"/>
        <end position="247"/>
    </location>
</feature>
<gene>
    <name evidence="7" type="ORF">AB7A72_09490</name>
</gene>
<evidence type="ECO:0000256" key="2">
    <source>
        <dbReference type="ARBA" id="ARBA00022448"/>
    </source>
</evidence>
<dbReference type="Gene3D" id="3.40.50.300">
    <property type="entry name" value="P-loop containing nucleotide triphosphate hydrolases"/>
    <property type="match status" value="1"/>
</dbReference>
<dbReference type="PROSITE" id="PS50893">
    <property type="entry name" value="ABC_TRANSPORTER_2"/>
    <property type="match status" value="1"/>
</dbReference>
<dbReference type="InterPro" id="IPR027417">
    <property type="entry name" value="P-loop_NTPase"/>
</dbReference>
<dbReference type="InterPro" id="IPR017871">
    <property type="entry name" value="ABC_transporter-like_CS"/>
</dbReference>
<evidence type="ECO:0000256" key="3">
    <source>
        <dbReference type="ARBA" id="ARBA00022475"/>
    </source>
</evidence>
<dbReference type="PROSITE" id="PS00211">
    <property type="entry name" value="ABC_TRANSPORTER_1"/>
    <property type="match status" value="1"/>
</dbReference>
<dbReference type="InterPro" id="IPR013563">
    <property type="entry name" value="Oligopep_ABC_C"/>
</dbReference>
<dbReference type="SMART" id="SM00382">
    <property type="entry name" value="AAA"/>
    <property type="match status" value="1"/>
</dbReference>
<keyword evidence="8" id="KW-1185">Reference proteome</keyword>
<dbReference type="Pfam" id="PF00005">
    <property type="entry name" value="ABC_tran"/>
    <property type="match status" value="1"/>
</dbReference>
<reference evidence="7 8" key="1">
    <citation type="journal article" date="2016" name="Int. J. Syst. Evol. Microbiol.">
        <title>Description of Comamonas sediminis sp. nov., isolated from lagoon sediments.</title>
        <authorList>
            <person name="Subhash Y."/>
            <person name="Bang J.J."/>
            <person name="You T.H."/>
            <person name="Lee S.S."/>
        </authorList>
    </citation>
    <scope>NUCLEOTIDE SEQUENCE [LARGE SCALE GENOMIC DNA]</scope>
    <source>
        <strain evidence="7 8">JCM 31169</strain>
    </source>
</reference>
<keyword evidence="3" id="KW-1003">Cell membrane</keyword>
<proteinExistence type="inferred from homology"/>
<organism evidence="7 8">
    <name type="scientific">Comamonas sediminis</name>
    <dbReference type="NCBI Taxonomy" id="1783360"/>
    <lineage>
        <taxon>Bacteria</taxon>
        <taxon>Pseudomonadati</taxon>
        <taxon>Pseudomonadota</taxon>
        <taxon>Betaproteobacteria</taxon>
        <taxon>Burkholderiales</taxon>
        <taxon>Comamonadaceae</taxon>
        <taxon>Comamonas</taxon>
    </lineage>
</organism>
<dbReference type="PANTHER" id="PTHR43776">
    <property type="entry name" value="TRANSPORT ATP-BINDING PROTEIN"/>
    <property type="match status" value="1"/>
</dbReference>